<reference evidence="1 2" key="1">
    <citation type="submission" date="2009-01" db="EMBL/GenBank/DDBJ databases">
        <authorList>
            <person name="Fulton L."/>
            <person name="Clifton S."/>
            <person name="Chinwalla A.T."/>
            <person name="Mitreva M."/>
            <person name="Sodergren E."/>
            <person name="Weinstock G."/>
            <person name="Clifton S."/>
            <person name="Dooling D.J."/>
            <person name="Fulton B."/>
            <person name="Minx P."/>
            <person name="Pepin K.H."/>
            <person name="Johnson M."/>
            <person name="Bhonagiri V."/>
            <person name="Nash W.E."/>
            <person name="Mardis E.R."/>
            <person name="Wilson R.K."/>
        </authorList>
    </citation>
    <scope>NUCLEOTIDE SEQUENCE [LARGE SCALE GENOMIC DNA]</scope>
    <source>
        <strain evidence="1 2">ATCC 23834</strain>
    </source>
</reference>
<protein>
    <submittedName>
        <fullName evidence="1">Uncharacterized protein</fullName>
    </submittedName>
</protein>
<evidence type="ECO:0000313" key="2">
    <source>
        <dbReference type="Proteomes" id="UP000005837"/>
    </source>
</evidence>
<name>C0DX17_EIKCO</name>
<dbReference type="AlphaFoldDB" id="C0DX17"/>
<comment type="caution">
    <text evidence="1">The sequence shown here is derived from an EMBL/GenBank/DDBJ whole genome shotgun (WGS) entry which is preliminary data.</text>
</comment>
<accession>C0DX17</accession>
<organism evidence="1 2">
    <name type="scientific">Eikenella corrodens ATCC 23834</name>
    <dbReference type="NCBI Taxonomy" id="546274"/>
    <lineage>
        <taxon>Bacteria</taxon>
        <taxon>Pseudomonadati</taxon>
        <taxon>Pseudomonadota</taxon>
        <taxon>Betaproteobacteria</taxon>
        <taxon>Neisseriales</taxon>
        <taxon>Neisseriaceae</taxon>
        <taxon>Eikenella</taxon>
    </lineage>
</organism>
<sequence length="167" mass="17484">MLGQWFAAGKSIQQIALHGFAVERVVRALAVDVHQAAADLAQLGQGGGLIIDEAAAAAFAVDGAADGKLDLVCAEQALFAEFGAQCGQAAQIKQGGKLRFRAAVADLAVVGLVAEQQAERIERDGFAGTGFAGEHGKTGLEIQMELLNNHKIAQREGKQHGVLERKE</sequence>
<evidence type="ECO:0000313" key="1">
    <source>
        <dbReference type="EMBL" id="EEG23471.1"/>
    </source>
</evidence>
<proteinExistence type="predicted"/>
<dbReference type="Proteomes" id="UP000005837">
    <property type="component" value="Unassembled WGS sequence"/>
</dbReference>
<dbReference type="HOGENOM" id="CLU_1591942_0_0_4"/>
<dbReference type="EMBL" id="ACEA01000040">
    <property type="protein sequence ID" value="EEG23471.1"/>
    <property type="molecule type" value="Genomic_DNA"/>
</dbReference>
<gene>
    <name evidence="1" type="ORF">EIKCOROL_01921</name>
</gene>